<evidence type="ECO:0000256" key="3">
    <source>
        <dbReference type="PROSITE-ProRule" id="PRU00221"/>
    </source>
</evidence>
<evidence type="ECO:0000259" key="5">
    <source>
        <dbReference type="Pfam" id="PF23414"/>
    </source>
</evidence>
<dbReference type="Pfam" id="PF00400">
    <property type="entry name" value="WD40"/>
    <property type="match status" value="2"/>
</dbReference>
<feature type="domain" description="EML-like second beta-propeller" evidence="5">
    <location>
        <begin position="468"/>
        <end position="627"/>
    </location>
</feature>
<dbReference type="InterPro" id="IPR015943">
    <property type="entry name" value="WD40/YVTN_repeat-like_dom_sf"/>
</dbReference>
<dbReference type="SUPFAM" id="SSF48452">
    <property type="entry name" value="TPR-like"/>
    <property type="match status" value="1"/>
</dbReference>
<accession>B3QVG6</accession>
<keyword evidence="1 3" id="KW-0853">WD repeat</keyword>
<dbReference type="InterPro" id="IPR011990">
    <property type="entry name" value="TPR-like_helical_dom_sf"/>
</dbReference>
<dbReference type="PROSITE" id="PS00678">
    <property type="entry name" value="WD_REPEATS_1"/>
    <property type="match status" value="4"/>
</dbReference>
<evidence type="ECO:0000256" key="2">
    <source>
        <dbReference type="ARBA" id="ARBA00022737"/>
    </source>
</evidence>
<evidence type="ECO:0000256" key="1">
    <source>
        <dbReference type="ARBA" id="ARBA00022574"/>
    </source>
</evidence>
<reference evidence="6 7" key="1">
    <citation type="submission" date="2008-06" db="EMBL/GenBank/DDBJ databases">
        <title>Complete sequence of Chloroherpeton thalassium ATCC 35110.</title>
        <authorList>
            <consortium name="US DOE Joint Genome Institute"/>
            <person name="Lucas S."/>
            <person name="Copeland A."/>
            <person name="Lapidus A."/>
            <person name="Glavina del Rio T."/>
            <person name="Dalin E."/>
            <person name="Tice H."/>
            <person name="Bruce D."/>
            <person name="Goodwin L."/>
            <person name="Pitluck S."/>
            <person name="Schmutz J."/>
            <person name="Larimer F."/>
            <person name="Land M."/>
            <person name="Hauser L."/>
            <person name="Kyrpides N."/>
            <person name="Mikhailova N."/>
            <person name="Liu Z."/>
            <person name="Li T."/>
            <person name="Zhao F."/>
            <person name="Overmann J."/>
            <person name="Bryant D.A."/>
            <person name="Richardson P."/>
        </authorList>
    </citation>
    <scope>NUCLEOTIDE SEQUENCE [LARGE SCALE GENOMIC DNA]</scope>
    <source>
        <strain evidence="7">ATCC 35110 / GB-78</strain>
    </source>
</reference>
<feature type="compositionally biased region" description="Basic and acidic residues" evidence="4">
    <location>
        <begin position="762"/>
        <end position="772"/>
    </location>
</feature>
<dbReference type="PROSITE" id="PS50082">
    <property type="entry name" value="WD_REPEATS_2"/>
    <property type="match status" value="6"/>
</dbReference>
<keyword evidence="2" id="KW-0677">Repeat</keyword>
<keyword evidence="7" id="KW-1185">Reference proteome</keyword>
<dbReference type="OrthoDB" id="269774at2"/>
<dbReference type="RefSeq" id="WP_012500649.1">
    <property type="nucleotide sequence ID" value="NC_011026.1"/>
</dbReference>
<feature type="repeat" description="WD" evidence="3">
    <location>
        <begin position="628"/>
        <end position="658"/>
    </location>
</feature>
<dbReference type="PANTHER" id="PTHR22847">
    <property type="entry name" value="WD40 REPEAT PROTEIN"/>
    <property type="match status" value="1"/>
</dbReference>
<evidence type="ECO:0000313" key="7">
    <source>
        <dbReference type="Proteomes" id="UP000001208"/>
    </source>
</evidence>
<dbReference type="InterPro" id="IPR020472">
    <property type="entry name" value="WD40_PAC1"/>
</dbReference>
<protein>
    <submittedName>
        <fullName evidence="6">WD-40 repeat protein</fullName>
    </submittedName>
</protein>
<feature type="compositionally biased region" description="Basic and acidic residues" evidence="4">
    <location>
        <begin position="744"/>
        <end position="754"/>
    </location>
</feature>
<dbReference type="SUPFAM" id="SSF50978">
    <property type="entry name" value="WD40 repeat-like"/>
    <property type="match status" value="1"/>
</dbReference>
<organism evidence="6 7">
    <name type="scientific">Chloroherpeton thalassium (strain ATCC 35110 / GB-78)</name>
    <dbReference type="NCBI Taxonomy" id="517418"/>
    <lineage>
        <taxon>Bacteria</taxon>
        <taxon>Pseudomonadati</taxon>
        <taxon>Chlorobiota</taxon>
        <taxon>Chlorobiia</taxon>
        <taxon>Chlorobiales</taxon>
        <taxon>Chloroherpetonaceae</taxon>
        <taxon>Chloroherpeton</taxon>
    </lineage>
</organism>
<dbReference type="PANTHER" id="PTHR22847:SF637">
    <property type="entry name" value="WD REPEAT DOMAIN 5B"/>
    <property type="match status" value="1"/>
</dbReference>
<dbReference type="KEGG" id="cts:Ctha_2114"/>
<dbReference type="STRING" id="517418.Ctha_2114"/>
<name>B3QVG6_CHLT3</name>
<dbReference type="EMBL" id="CP001100">
    <property type="protein sequence ID" value="ACF14566.1"/>
    <property type="molecule type" value="Genomic_DNA"/>
</dbReference>
<dbReference type="InterPro" id="IPR001680">
    <property type="entry name" value="WD40_rpt"/>
</dbReference>
<dbReference type="Gene3D" id="2.130.10.10">
    <property type="entry name" value="YVTN repeat-like/Quinoprotein amine dehydrogenase"/>
    <property type="match status" value="4"/>
</dbReference>
<feature type="repeat" description="WD" evidence="3">
    <location>
        <begin position="544"/>
        <end position="585"/>
    </location>
</feature>
<dbReference type="PROSITE" id="PS50294">
    <property type="entry name" value="WD_REPEATS_REGION"/>
    <property type="match status" value="4"/>
</dbReference>
<proteinExistence type="predicted"/>
<evidence type="ECO:0000256" key="4">
    <source>
        <dbReference type="SAM" id="MobiDB-lite"/>
    </source>
</evidence>
<sequence>MPSFFINPLAVENTQEQFKLYLTGNEPTTDIHSELDFQERYYKNQLNSAKELLNSETDSSEKVYAKQLLRMAALVIGKLTEPFAPLVAVFRHLGHQKHLVSGLLRDVGIQASLMLDWRSIVWIEKLRITNILAKPIEEQFPGYKGNTELLQKYERALKAYAAAASNEAYGEALNQLLALSNADEMDCFLKQRIGILYLYQPSLFNLELAETYLNSAAELFQTTGERFSKHVYACLSGIDETQQIMLYDFSDISQMIAAESYFHAGIACYAKANNAKAKAYADKAVELNFNFQEANYLAAKALIREKEKPQALSLLKELIYAERFYAIKVAFDADFYQSELIENLFLEIMSVMSEDVENRLKRCRSLIMAGSAATEILNEIQNDYQKNSFLHIFATEDELLKQRKWVVSPTIFEERQMVFGHSLRVNSMAFSRDSSLVASASWKTIVSDARTGEEIQTLMGHSVSEYIYSVAFSHDGKLLASASSDKTIKLWNVKTGEELRTLLGHKQSINAVVFNQEDTFLASAGSDGKIRLWDANTGDLLKTFKGSKDGINAVAFSPNSEFLASGSWDKIVTIWNIKKGNAYKKLKGHGHSINDLAFSPDGSLLASASWDKTIKLWDVSTGEEIKTLTGHANGVESVKFSPDGKRIVSTSYNRSGKLCIVKLWDVATGKEDETIAGNFYGVQFSPDGSTLAIASRDKTVKLWSAPLLPIENFIELERNNKAVFEIHPETNEVIVQDEYDETDEERRTQGERRIGGFWLGNGDRRSGDDRRK</sequence>
<feature type="repeat" description="WD" evidence="3">
    <location>
        <begin position="502"/>
        <end position="543"/>
    </location>
</feature>
<dbReference type="InterPro" id="IPR019775">
    <property type="entry name" value="WD40_repeat_CS"/>
</dbReference>
<dbReference type="eggNOG" id="COG2319">
    <property type="taxonomic scope" value="Bacteria"/>
</dbReference>
<dbReference type="Pfam" id="PF23414">
    <property type="entry name" value="Beta-prop_EML_2"/>
    <property type="match status" value="1"/>
</dbReference>
<dbReference type="InterPro" id="IPR055442">
    <property type="entry name" value="Beta-prop_EML-like_2nd"/>
</dbReference>
<feature type="region of interest" description="Disordered" evidence="4">
    <location>
        <begin position="739"/>
        <end position="772"/>
    </location>
</feature>
<dbReference type="PRINTS" id="PR00320">
    <property type="entry name" value="GPROTEINBRPT"/>
</dbReference>
<dbReference type="InterPro" id="IPR036322">
    <property type="entry name" value="WD40_repeat_dom_sf"/>
</dbReference>
<dbReference type="SMART" id="SM00320">
    <property type="entry name" value="WD40"/>
    <property type="match status" value="7"/>
</dbReference>
<gene>
    <name evidence="6" type="ordered locus">Ctha_2114</name>
</gene>
<evidence type="ECO:0000313" key="6">
    <source>
        <dbReference type="EMBL" id="ACF14566.1"/>
    </source>
</evidence>
<dbReference type="HOGENOM" id="CLU_361972_0_0_10"/>
<feature type="repeat" description="WD" evidence="3">
    <location>
        <begin position="586"/>
        <end position="627"/>
    </location>
</feature>
<feature type="repeat" description="WD" evidence="3">
    <location>
        <begin position="682"/>
        <end position="704"/>
    </location>
</feature>
<feature type="repeat" description="WD" evidence="3">
    <location>
        <begin position="467"/>
        <end position="501"/>
    </location>
</feature>
<dbReference type="CDD" id="cd00200">
    <property type="entry name" value="WD40"/>
    <property type="match status" value="1"/>
</dbReference>
<dbReference type="Proteomes" id="UP000001208">
    <property type="component" value="Chromosome"/>
</dbReference>
<dbReference type="AlphaFoldDB" id="B3QVG6"/>